<evidence type="ECO:0000313" key="1">
    <source>
        <dbReference type="EMBL" id="SFJ05744.1"/>
    </source>
</evidence>
<dbReference type="PROSITE" id="PS51257">
    <property type="entry name" value="PROKAR_LIPOPROTEIN"/>
    <property type="match status" value="1"/>
</dbReference>
<proteinExistence type="predicted"/>
<dbReference type="EMBL" id="FOQD01000015">
    <property type="protein sequence ID" value="SFJ05744.1"/>
    <property type="molecule type" value="Genomic_DNA"/>
</dbReference>
<dbReference type="Proteomes" id="UP000199518">
    <property type="component" value="Unassembled WGS sequence"/>
</dbReference>
<dbReference type="OrthoDB" id="286361at2"/>
<evidence type="ECO:0000313" key="2">
    <source>
        <dbReference type="Proteomes" id="UP000199518"/>
    </source>
</evidence>
<protein>
    <recommendedName>
        <fullName evidence="3">Carboxypeptidase regulatory-like domain-containing protein</fullName>
    </recommendedName>
</protein>
<reference evidence="2" key="1">
    <citation type="submission" date="2016-10" db="EMBL/GenBank/DDBJ databases">
        <authorList>
            <person name="Varghese N."/>
            <person name="Submissions S."/>
        </authorList>
    </citation>
    <scope>NUCLEOTIDE SEQUENCE [LARGE SCALE GENOMIC DNA]</scope>
    <source>
        <strain evidence="2">DSM 26348</strain>
    </source>
</reference>
<keyword evidence="2" id="KW-1185">Reference proteome</keyword>
<name>A0A1I3N933_9PLAN</name>
<dbReference type="AlphaFoldDB" id="A0A1I3N933"/>
<evidence type="ECO:0008006" key="3">
    <source>
        <dbReference type="Google" id="ProtNLM"/>
    </source>
</evidence>
<dbReference type="RefSeq" id="WP_092053269.1">
    <property type="nucleotide sequence ID" value="NZ_FOQD01000015.1"/>
</dbReference>
<gene>
    <name evidence="1" type="ORF">SAMN05421753_11532</name>
</gene>
<accession>A0A1I3N933</accession>
<sequence>MSNRNSGIGSLLLSVFCIAWLGCGEPGVELVPVTGSVTLNGLPLSDAVITFFPENGETSQGRTREDGSYELTYLGHAQGAVPGRHTVFISTFVEADPDADDPLKQSGREELVPEKYNSATMLHVEVIHSQKEPIDFVLEGASPEKMPGE</sequence>
<organism evidence="1 2">
    <name type="scientific">Planctomicrobium piriforme</name>
    <dbReference type="NCBI Taxonomy" id="1576369"/>
    <lineage>
        <taxon>Bacteria</taxon>
        <taxon>Pseudomonadati</taxon>
        <taxon>Planctomycetota</taxon>
        <taxon>Planctomycetia</taxon>
        <taxon>Planctomycetales</taxon>
        <taxon>Planctomycetaceae</taxon>
        <taxon>Planctomicrobium</taxon>
    </lineage>
</organism>